<evidence type="ECO:0000256" key="6">
    <source>
        <dbReference type="ARBA" id="ARBA00022912"/>
    </source>
</evidence>
<evidence type="ECO:0000256" key="1">
    <source>
        <dbReference type="ARBA" id="ARBA00004123"/>
    </source>
</evidence>
<dbReference type="PANTHER" id="PTHR10159:SF511">
    <property type="entry name" value="DUAL SPECIFICITY PROTEIN PHOSPHATASE 1"/>
    <property type="match status" value="1"/>
</dbReference>
<dbReference type="Proteomes" id="UP001140949">
    <property type="component" value="Unassembled WGS sequence"/>
</dbReference>
<dbReference type="Gene3D" id="3.90.190.10">
    <property type="entry name" value="Protein tyrosine phosphatase superfamily"/>
    <property type="match status" value="1"/>
</dbReference>
<dbReference type="GO" id="GO:0043409">
    <property type="term" value="P:negative regulation of MAPK cascade"/>
    <property type="evidence" value="ECO:0007669"/>
    <property type="project" value="TreeGrafter"/>
</dbReference>
<keyword evidence="14" id="KW-1185">Reference proteome</keyword>
<dbReference type="SUPFAM" id="SSF52799">
    <property type="entry name" value="(Phosphotyrosine protein) phosphatases II"/>
    <property type="match status" value="1"/>
</dbReference>
<comment type="catalytic activity">
    <reaction evidence="9">
        <text>O-phospho-L-threonyl-[protein] + H2O = L-threonyl-[protein] + phosphate</text>
        <dbReference type="Rhea" id="RHEA:47004"/>
        <dbReference type="Rhea" id="RHEA-COMP:11060"/>
        <dbReference type="Rhea" id="RHEA-COMP:11605"/>
        <dbReference type="ChEBI" id="CHEBI:15377"/>
        <dbReference type="ChEBI" id="CHEBI:30013"/>
        <dbReference type="ChEBI" id="CHEBI:43474"/>
        <dbReference type="ChEBI" id="CHEBI:61977"/>
        <dbReference type="EC" id="3.1.3.16"/>
    </reaction>
</comment>
<dbReference type="InterPro" id="IPR000387">
    <property type="entry name" value="Tyr_Pase_dom"/>
</dbReference>
<protein>
    <submittedName>
        <fullName evidence="13">Dual specificity protein phosphatase 1B-like</fullName>
    </submittedName>
</protein>
<comment type="caution">
    <text evidence="13">The sequence shown here is derived from an EMBL/GenBank/DDBJ whole genome shotgun (WGS) entry which is preliminary data.</text>
</comment>
<keyword evidence="4" id="KW-0963">Cytoplasm</keyword>
<dbReference type="GO" id="GO:0033550">
    <property type="term" value="F:MAP kinase tyrosine phosphatase activity"/>
    <property type="evidence" value="ECO:0007669"/>
    <property type="project" value="TreeGrafter"/>
</dbReference>
<comment type="subcellular location">
    <subcellularLocation>
        <location evidence="2">Cytoplasm</location>
    </subcellularLocation>
    <subcellularLocation>
        <location evidence="1">Nucleus</location>
    </subcellularLocation>
</comment>
<evidence type="ECO:0000256" key="7">
    <source>
        <dbReference type="ARBA" id="ARBA00023242"/>
    </source>
</evidence>
<dbReference type="Pfam" id="PF00782">
    <property type="entry name" value="DSPc"/>
    <property type="match status" value="1"/>
</dbReference>
<evidence type="ECO:0000259" key="12">
    <source>
        <dbReference type="PROSITE" id="PS50056"/>
    </source>
</evidence>
<dbReference type="PANTHER" id="PTHR10159">
    <property type="entry name" value="DUAL SPECIFICITY PROTEIN PHOSPHATASE"/>
    <property type="match status" value="1"/>
</dbReference>
<dbReference type="PROSITE" id="PS50056">
    <property type="entry name" value="TYR_PHOSPHATASE_2"/>
    <property type="match status" value="1"/>
</dbReference>
<keyword evidence="6" id="KW-0904">Protein phosphatase</keyword>
<evidence type="ECO:0000256" key="5">
    <source>
        <dbReference type="ARBA" id="ARBA00022801"/>
    </source>
</evidence>
<keyword evidence="5" id="KW-0378">Hydrolase</keyword>
<dbReference type="GO" id="GO:0005737">
    <property type="term" value="C:cytoplasm"/>
    <property type="evidence" value="ECO:0007669"/>
    <property type="project" value="UniProtKB-SubCell"/>
</dbReference>
<proteinExistence type="inferred from homology"/>
<dbReference type="PRINTS" id="PR01908">
    <property type="entry name" value="ADSPHPHTASE"/>
</dbReference>
<evidence type="ECO:0000313" key="13">
    <source>
        <dbReference type="EMBL" id="KAJ6853095.1"/>
    </source>
</evidence>
<dbReference type="FunFam" id="3.90.190.10:FF:000056">
    <property type="entry name" value="Dual specificity phosphatase 12"/>
    <property type="match status" value="1"/>
</dbReference>
<feature type="domain" description="Tyrosine-protein phosphatase" evidence="11">
    <location>
        <begin position="64"/>
        <end position="205"/>
    </location>
</feature>
<gene>
    <name evidence="13" type="ORF">M6B38_251015</name>
</gene>
<evidence type="ECO:0000313" key="14">
    <source>
        <dbReference type="Proteomes" id="UP001140949"/>
    </source>
</evidence>
<dbReference type="GO" id="GO:0008330">
    <property type="term" value="F:protein tyrosine/threonine phosphatase activity"/>
    <property type="evidence" value="ECO:0007669"/>
    <property type="project" value="TreeGrafter"/>
</dbReference>
<name>A0AAX6IL20_IRIPA</name>
<dbReference type="EMBL" id="JANAVB010001000">
    <property type="protein sequence ID" value="KAJ6853095.1"/>
    <property type="molecule type" value="Genomic_DNA"/>
</dbReference>
<dbReference type="InterPro" id="IPR029021">
    <property type="entry name" value="Prot-tyrosine_phosphatase-like"/>
</dbReference>
<reference evidence="13" key="2">
    <citation type="submission" date="2023-04" db="EMBL/GenBank/DDBJ databases">
        <authorList>
            <person name="Bruccoleri R.E."/>
            <person name="Oakeley E.J."/>
            <person name="Faust A.-M."/>
            <person name="Dessus-Babus S."/>
            <person name="Altorfer M."/>
            <person name="Burckhardt D."/>
            <person name="Oertli M."/>
            <person name="Naumann U."/>
            <person name="Petersen F."/>
            <person name="Wong J."/>
        </authorList>
    </citation>
    <scope>NUCLEOTIDE SEQUENCE</scope>
    <source>
        <strain evidence="13">GSM-AAB239-AS_SAM_17_03QT</strain>
        <tissue evidence="13">Leaf</tissue>
    </source>
</reference>
<comment type="similarity">
    <text evidence="3">Belongs to the protein-tyrosine phosphatase family. Non-receptor class dual specificity subfamily.</text>
</comment>
<organism evidence="13 14">
    <name type="scientific">Iris pallida</name>
    <name type="common">Sweet iris</name>
    <dbReference type="NCBI Taxonomy" id="29817"/>
    <lineage>
        <taxon>Eukaryota</taxon>
        <taxon>Viridiplantae</taxon>
        <taxon>Streptophyta</taxon>
        <taxon>Embryophyta</taxon>
        <taxon>Tracheophyta</taxon>
        <taxon>Spermatophyta</taxon>
        <taxon>Magnoliopsida</taxon>
        <taxon>Liliopsida</taxon>
        <taxon>Asparagales</taxon>
        <taxon>Iridaceae</taxon>
        <taxon>Iridoideae</taxon>
        <taxon>Irideae</taxon>
        <taxon>Iris</taxon>
    </lineage>
</organism>
<evidence type="ECO:0000256" key="10">
    <source>
        <dbReference type="ARBA" id="ARBA00051722"/>
    </source>
</evidence>
<feature type="domain" description="Tyrosine specific protein phosphatases" evidence="12">
    <location>
        <begin position="126"/>
        <end position="184"/>
    </location>
</feature>
<dbReference type="CDD" id="cd14498">
    <property type="entry name" value="DSP"/>
    <property type="match status" value="1"/>
</dbReference>
<keyword evidence="7" id="KW-0539">Nucleus</keyword>
<dbReference type="AlphaFoldDB" id="A0AAX6IL20"/>
<comment type="catalytic activity">
    <reaction evidence="10">
        <text>O-phospho-L-tyrosyl-[protein] + H2O = L-tyrosyl-[protein] + phosphate</text>
        <dbReference type="Rhea" id="RHEA:10684"/>
        <dbReference type="Rhea" id="RHEA-COMP:10136"/>
        <dbReference type="Rhea" id="RHEA-COMP:20101"/>
        <dbReference type="ChEBI" id="CHEBI:15377"/>
        <dbReference type="ChEBI" id="CHEBI:43474"/>
        <dbReference type="ChEBI" id="CHEBI:46858"/>
        <dbReference type="ChEBI" id="CHEBI:61978"/>
        <dbReference type="EC" id="3.1.3.48"/>
    </reaction>
</comment>
<reference evidence="13" key="1">
    <citation type="journal article" date="2023" name="GigaByte">
        <title>Genome assembly of the bearded iris, Iris pallida Lam.</title>
        <authorList>
            <person name="Bruccoleri R.E."/>
            <person name="Oakeley E.J."/>
            <person name="Faust A.M.E."/>
            <person name="Altorfer M."/>
            <person name="Dessus-Babus S."/>
            <person name="Burckhardt D."/>
            <person name="Oertli M."/>
            <person name="Naumann U."/>
            <person name="Petersen F."/>
            <person name="Wong J."/>
        </authorList>
    </citation>
    <scope>NUCLEOTIDE SEQUENCE</scope>
    <source>
        <strain evidence="13">GSM-AAB239-AS_SAM_17_03QT</strain>
    </source>
</reference>
<evidence type="ECO:0000256" key="9">
    <source>
        <dbReference type="ARBA" id="ARBA00048336"/>
    </source>
</evidence>
<sequence>MTTTAWRPFSGNDDVEINFSTMSRQFFFLTTDRDIILVIEHTSSSNRRARKERVRHLEGLTALWIMSISQGLFLGSVGVALNKEALKNLNITHVLIVAKSLDPAFPNDFTYKKIDVLDTPDTNLKEHFEECFDFIDSARKDGGGVLVHCFAGRSRSVTIILAYLMKKHRMSLSRALELVRSKRPQVGPNPGFMLQLQNFEKSLEVIQQSSTSGEF</sequence>
<evidence type="ECO:0000256" key="2">
    <source>
        <dbReference type="ARBA" id="ARBA00004496"/>
    </source>
</evidence>
<dbReference type="PROSITE" id="PS50054">
    <property type="entry name" value="TYR_PHOSPHATASE_DUAL"/>
    <property type="match status" value="1"/>
</dbReference>
<dbReference type="InterPro" id="IPR003595">
    <property type="entry name" value="Tyr_Pase_cat"/>
</dbReference>
<dbReference type="SMART" id="SM00195">
    <property type="entry name" value="DSPc"/>
    <property type="match status" value="1"/>
</dbReference>
<dbReference type="GO" id="GO:0017017">
    <property type="term" value="F:MAP kinase tyrosine/serine/threonine phosphatase activity"/>
    <property type="evidence" value="ECO:0007669"/>
    <property type="project" value="TreeGrafter"/>
</dbReference>
<dbReference type="InterPro" id="IPR020422">
    <property type="entry name" value="TYR_PHOSPHATASE_DUAL_dom"/>
</dbReference>
<dbReference type="GO" id="GO:0004722">
    <property type="term" value="F:protein serine/threonine phosphatase activity"/>
    <property type="evidence" value="ECO:0007669"/>
    <property type="project" value="UniProtKB-EC"/>
</dbReference>
<evidence type="ECO:0000256" key="8">
    <source>
        <dbReference type="ARBA" id="ARBA00047761"/>
    </source>
</evidence>
<dbReference type="GO" id="GO:0005634">
    <property type="term" value="C:nucleus"/>
    <property type="evidence" value="ECO:0007669"/>
    <property type="project" value="UniProtKB-SubCell"/>
</dbReference>
<dbReference type="InterPro" id="IPR000340">
    <property type="entry name" value="Dual-sp_phosphatase_cat-dom"/>
</dbReference>
<dbReference type="SMART" id="SM00404">
    <property type="entry name" value="PTPc_motif"/>
    <property type="match status" value="1"/>
</dbReference>
<evidence type="ECO:0000256" key="4">
    <source>
        <dbReference type="ARBA" id="ARBA00022490"/>
    </source>
</evidence>
<evidence type="ECO:0000259" key="11">
    <source>
        <dbReference type="PROSITE" id="PS50054"/>
    </source>
</evidence>
<accession>A0AAX6IL20</accession>
<evidence type="ECO:0000256" key="3">
    <source>
        <dbReference type="ARBA" id="ARBA00008601"/>
    </source>
</evidence>
<comment type="catalytic activity">
    <reaction evidence="8">
        <text>O-phospho-L-seryl-[protein] + H2O = L-seryl-[protein] + phosphate</text>
        <dbReference type="Rhea" id="RHEA:20629"/>
        <dbReference type="Rhea" id="RHEA-COMP:9863"/>
        <dbReference type="Rhea" id="RHEA-COMP:11604"/>
        <dbReference type="ChEBI" id="CHEBI:15377"/>
        <dbReference type="ChEBI" id="CHEBI:29999"/>
        <dbReference type="ChEBI" id="CHEBI:43474"/>
        <dbReference type="ChEBI" id="CHEBI:83421"/>
        <dbReference type="EC" id="3.1.3.16"/>
    </reaction>
</comment>